<feature type="signal peptide" evidence="8">
    <location>
        <begin position="1"/>
        <end position="21"/>
    </location>
</feature>
<feature type="compositionally biased region" description="Low complexity" evidence="7">
    <location>
        <begin position="101"/>
        <end position="129"/>
    </location>
</feature>
<feature type="compositionally biased region" description="Pro residues" evidence="7">
    <location>
        <begin position="79"/>
        <end position="100"/>
    </location>
</feature>
<dbReference type="PROSITE" id="PS51677">
    <property type="entry name" value="NODB"/>
    <property type="match status" value="1"/>
</dbReference>
<evidence type="ECO:0000256" key="4">
    <source>
        <dbReference type="ARBA" id="ARBA00022801"/>
    </source>
</evidence>
<evidence type="ECO:0000256" key="6">
    <source>
        <dbReference type="ARBA" id="ARBA00023285"/>
    </source>
</evidence>
<keyword evidence="4" id="KW-0378">Hydrolase</keyword>
<dbReference type="AlphaFoldDB" id="A0AAX6MMZ4"/>
<evidence type="ECO:0000313" key="10">
    <source>
        <dbReference type="EMBL" id="KAK6953856.1"/>
    </source>
</evidence>
<evidence type="ECO:0000256" key="1">
    <source>
        <dbReference type="ARBA" id="ARBA00001941"/>
    </source>
</evidence>
<protein>
    <recommendedName>
        <fullName evidence="9">NodB homology domain-containing protein</fullName>
    </recommendedName>
</protein>
<dbReference type="Pfam" id="PF01522">
    <property type="entry name" value="Polysacc_deac_1"/>
    <property type="match status" value="1"/>
</dbReference>
<feature type="compositionally biased region" description="Pro residues" evidence="7">
    <location>
        <begin position="38"/>
        <end position="72"/>
    </location>
</feature>
<proteinExistence type="predicted"/>
<sequence length="998" mass="108540">MRFTKAIGGITAALLVSGVSGVRLPKRQDAPPVSSETPAPPAPPASSESPVPPPPAPTDTPTPPETLTPVPTPTSSEVPAPPSSTPVPPTSSTPPAPPSSSKPSSIAKTTKTAKPSTSSSAAVPSATSKPAPPAPVATCTAHLLVDDFSQWENGENSLKGATSDDQTMNATSTDGGILTFTPNNIDVSYIYEQFDCLDTVARKYDSVSFNIKGPEAASVSIELQTVTECSETEYQSYYYTLDGLSGSLQTINIPLNSWEGASLEGVVGILWYGFSAGLTGTDNEWQLDNVQFLCSDVAPPEDPEPPAPTSKPTEPDPPVVTVTTTVYTTLPGGDVTTTTETTTGSWSTPGKPTTTRRTTTTRRPGRPTTTTRPIWPTDPPWWDDDPWGDDPGWGGWPDDGAVPQQVSATATADPTPVPSVVSNFQPVAARDEAAKCDHLLVDDFISQSRLTFLYYNALLKSSSDDGTMKSVVVKNNRATFTPQDTDSYWYTQLGCLDAEQYGGISLRISAASGTTFDVQLSSNRDECDSEEAEDVVLTSRQLGWTFNGKEQLYSIPFSKFEGLDLTKFETILISNLKKPVTFGPIALYCGKEVVEYIPPAPIEPSGPTETVPAPPGKATTLVIDKFSNSETNALGQWHGADEGITLTFKRNTMTLKTNDSDLMWVTQVADTCRDLTEFDGSYLHVAYTGSNLFTIALQQHNEKCNNDIYPYPETWDSLEASRYSTETDIWIPLNHFNVDRKRAIGFAFKGFYSTTPTVFSKIEIVNQVPKDFQVPEKLPSGQFIFACKRPNSFAFAIDDGDPVFAQQVMKTIDDAGITVTFFTVGAPLRDPTTNLSAIYNEMAAKGHQIALHSYTHPPLEGLPDDASIDWEYSNDIEAVKETFNGLTPKYFRPPFGTEGARMRQRLAALIEDPYIVQWSVDVEDWLWAESDTPEKQLEAFKRDVAAGGNIVVMHYLYNSTVSYLKEFIDIAKATGKQLMRVDQCMMDPNAPPLPGEKE</sequence>
<dbReference type="PRINTS" id="PR01217">
    <property type="entry name" value="PRICHEXTENSN"/>
</dbReference>
<dbReference type="PANTHER" id="PTHR46471">
    <property type="entry name" value="CHITIN DEACETYLASE"/>
    <property type="match status" value="1"/>
</dbReference>
<keyword evidence="2" id="KW-0479">Metal-binding</keyword>
<dbReference type="CDD" id="cd10917">
    <property type="entry name" value="CE4_NodB_like_6s_7s"/>
    <property type="match status" value="1"/>
</dbReference>
<feature type="compositionally biased region" description="Low complexity" evidence="7">
    <location>
        <begin position="366"/>
        <end position="375"/>
    </location>
</feature>
<comment type="caution">
    <text evidence="10">The sequence shown here is derived from an EMBL/GenBank/DDBJ whole genome shotgun (WGS) entry which is preliminary data.</text>
</comment>
<feature type="region of interest" description="Disordered" evidence="7">
    <location>
        <begin position="295"/>
        <end position="380"/>
    </location>
</feature>
<reference evidence="10 11" key="1">
    <citation type="journal article" date="2024" name="Front Chem Biol">
        <title>Unveiling the potential of Daldinia eschscholtzii MFLUCC 19-0629 through bioactivity and bioinformatics studies for enhanced sustainable agriculture production.</title>
        <authorList>
            <person name="Brooks S."/>
            <person name="Weaver J.A."/>
            <person name="Klomchit A."/>
            <person name="Alharthi S.A."/>
            <person name="Onlamun T."/>
            <person name="Nurani R."/>
            <person name="Vong T.K."/>
            <person name="Alberti F."/>
            <person name="Greco C."/>
        </authorList>
    </citation>
    <scope>NUCLEOTIDE SEQUENCE [LARGE SCALE GENOMIC DNA]</scope>
    <source>
        <strain evidence="10">MFLUCC 19-0629</strain>
    </source>
</reference>
<evidence type="ECO:0000259" key="9">
    <source>
        <dbReference type="PROSITE" id="PS51677"/>
    </source>
</evidence>
<accession>A0AAX6MMZ4</accession>
<evidence type="ECO:0000313" key="11">
    <source>
        <dbReference type="Proteomes" id="UP001369815"/>
    </source>
</evidence>
<dbReference type="PANTHER" id="PTHR46471:SF6">
    <property type="entry name" value="GLYCOSYL HYDROLASE"/>
    <property type="match status" value="1"/>
</dbReference>
<gene>
    <name evidence="10" type="ORF">Daesc_003818</name>
</gene>
<dbReference type="EMBL" id="JBANMG010000004">
    <property type="protein sequence ID" value="KAK6953856.1"/>
    <property type="molecule type" value="Genomic_DNA"/>
</dbReference>
<feature type="domain" description="NodB homology" evidence="9">
    <location>
        <begin position="791"/>
        <end position="979"/>
    </location>
</feature>
<feature type="compositionally biased region" description="Low complexity" evidence="7">
    <location>
        <begin position="319"/>
        <end position="358"/>
    </location>
</feature>
<dbReference type="GO" id="GO:0016810">
    <property type="term" value="F:hydrolase activity, acting on carbon-nitrogen (but not peptide) bonds"/>
    <property type="evidence" value="ECO:0007669"/>
    <property type="project" value="InterPro"/>
</dbReference>
<dbReference type="GO" id="GO:0046872">
    <property type="term" value="F:metal ion binding"/>
    <property type="evidence" value="ECO:0007669"/>
    <property type="project" value="UniProtKB-KW"/>
</dbReference>
<feature type="region of interest" description="Disordered" evidence="7">
    <location>
        <begin position="17"/>
        <end position="135"/>
    </location>
</feature>
<keyword evidence="3 8" id="KW-0732">Signal</keyword>
<feature type="chain" id="PRO_5043993962" description="NodB homology domain-containing protein" evidence="8">
    <location>
        <begin position="22"/>
        <end position="998"/>
    </location>
</feature>
<dbReference type="SUPFAM" id="SSF88713">
    <property type="entry name" value="Glycoside hydrolase/deacetylase"/>
    <property type="match status" value="1"/>
</dbReference>
<dbReference type="Proteomes" id="UP001369815">
    <property type="component" value="Unassembled WGS sequence"/>
</dbReference>
<evidence type="ECO:0000256" key="8">
    <source>
        <dbReference type="SAM" id="SignalP"/>
    </source>
</evidence>
<evidence type="ECO:0000256" key="2">
    <source>
        <dbReference type="ARBA" id="ARBA00022723"/>
    </source>
</evidence>
<evidence type="ECO:0000256" key="7">
    <source>
        <dbReference type="SAM" id="MobiDB-lite"/>
    </source>
</evidence>
<dbReference type="InterPro" id="IPR011330">
    <property type="entry name" value="Glyco_hydro/deAcase_b/a-brl"/>
</dbReference>
<evidence type="ECO:0000256" key="3">
    <source>
        <dbReference type="ARBA" id="ARBA00022729"/>
    </source>
</evidence>
<dbReference type="InterPro" id="IPR002509">
    <property type="entry name" value="NODB_dom"/>
</dbReference>
<keyword evidence="6" id="KW-0170">Cobalt</keyword>
<name>A0AAX6MMZ4_9PEZI</name>
<keyword evidence="5" id="KW-0119">Carbohydrate metabolism</keyword>
<dbReference type="GO" id="GO:0005975">
    <property type="term" value="P:carbohydrate metabolic process"/>
    <property type="evidence" value="ECO:0007669"/>
    <property type="project" value="InterPro"/>
</dbReference>
<dbReference type="Gene3D" id="3.20.20.370">
    <property type="entry name" value="Glycoside hydrolase/deacetylase"/>
    <property type="match status" value="1"/>
</dbReference>
<evidence type="ECO:0000256" key="5">
    <source>
        <dbReference type="ARBA" id="ARBA00023277"/>
    </source>
</evidence>
<keyword evidence="11" id="KW-1185">Reference proteome</keyword>
<organism evidence="10 11">
    <name type="scientific">Daldinia eschscholtzii</name>
    <dbReference type="NCBI Taxonomy" id="292717"/>
    <lineage>
        <taxon>Eukaryota</taxon>
        <taxon>Fungi</taxon>
        <taxon>Dikarya</taxon>
        <taxon>Ascomycota</taxon>
        <taxon>Pezizomycotina</taxon>
        <taxon>Sordariomycetes</taxon>
        <taxon>Xylariomycetidae</taxon>
        <taxon>Xylariales</taxon>
        <taxon>Hypoxylaceae</taxon>
        <taxon>Daldinia</taxon>
    </lineage>
</organism>
<comment type="cofactor">
    <cofactor evidence="1">
        <name>Co(2+)</name>
        <dbReference type="ChEBI" id="CHEBI:48828"/>
    </cofactor>
</comment>